<organism evidence="2 3">
    <name type="scientific">Legionella shakespearei DSM 23087</name>
    <dbReference type="NCBI Taxonomy" id="1122169"/>
    <lineage>
        <taxon>Bacteria</taxon>
        <taxon>Pseudomonadati</taxon>
        <taxon>Pseudomonadota</taxon>
        <taxon>Gammaproteobacteria</taxon>
        <taxon>Legionellales</taxon>
        <taxon>Legionellaceae</taxon>
        <taxon>Legionella</taxon>
    </lineage>
</organism>
<evidence type="ECO:0000256" key="1">
    <source>
        <dbReference type="SAM" id="SignalP"/>
    </source>
</evidence>
<dbReference type="RefSeq" id="WP_018575734.1">
    <property type="nucleotide sequence ID" value="NZ_KB892381.1"/>
</dbReference>
<dbReference type="PATRIC" id="fig|1122169.6.peg.878"/>
<name>A0A0W0Z276_9GAMM</name>
<sequence>MRNSNWLFLPILLFLSAFVHAGDLSNPYMKPIKINIQTCINQNMKDCLKSICMASPEACQAQCAANSSDKCKLLSGQNVYSE</sequence>
<comment type="caution">
    <text evidence="2">The sequence shown here is derived from an EMBL/GenBank/DDBJ whole genome shotgun (WGS) entry which is preliminary data.</text>
</comment>
<protein>
    <submittedName>
        <fullName evidence="2">Uncharacterized protein</fullName>
    </submittedName>
</protein>
<dbReference type="EMBL" id="LNYW01000026">
    <property type="protein sequence ID" value="KTD63212.1"/>
    <property type="molecule type" value="Genomic_DNA"/>
</dbReference>
<proteinExistence type="predicted"/>
<keyword evidence="3" id="KW-1185">Reference proteome</keyword>
<feature type="signal peptide" evidence="1">
    <location>
        <begin position="1"/>
        <end position="21"/>
    </location>
</feature>
<dbReference type="Proteomes" id="UP000054600">
    <property type="component" value="Unassembled WGS sequence"/>
</dbReference>
<dbReference type="AlphaFoldDB" id="A0A0W0Z276"/>
<keyword evidence="1" id="KW-0732">Signal</keyword>
<feature type="chain" id="PRO_5006918216" evidence="1">
    <location>
        <begin position="22"/>
        <end position="82"/>
    </location>
</feature>
<reference evidence="2 3" key="1">
    <citation type="submission" date="2015-11" db="EMBL/GenBank/DDBJ databases">
        <title>Genomic analysis of 38 Legionella species identifies large and diverse effector repertoires.</title>
        <authorList>
            <person name="Burstein D."/>
            <person name="Amaro F."/>
            <person name="Zusman T."/>
            <person name="Lifshitz Z."/>
            <person name="Cohen O."/>
            <person name="Gilbert J.A."/>
            <person name="Pupko T."/>
            <person name="Shuman H.A."/>
            <person name="Segal G."/>
        </authorList>
    </citation>
    <scope>NUCLEOTIDE SEQUENCE [LARGE SCALE GENOMIC DNA]</scope>
    <source>
        <strain evidence="2 3">ATCC 49655</strain>
    </source>
</reference>
<evidence type="ECO:0000313" key="2">
    <source>
        <dbReference type="EMBL" id="KTD63212.1"/>
    </source>
</evidence>
<dbReference type="OrthoDB" id="5654286at2"/>
<gene>
    <name evidence="2" type="ORF">Lsha_0764</name>
</gene>
<accession>A0A0W0Z276</accession>
<evidence type="ECO:0000313" key="3">
    <source>
        <dbReference type="Proteomes" id="UP000054600"/>
    </source>
</evidence>